<gene>
    <name evidence="3" type="primary">KL134_00012</name>
</gene>
<proteinExistence type="predicted"/>
<dbReference type="EMBL" id="LT603710">
    <property type="protein sequence ID" value="SCA95868.1"/>
    <property type="molecule type" value="Genomic_DNA"/>
</dbReference>
<dbReference type="GO" id="GO:0016747">
    <property type="term" value="F:acyltransferase activity, transferring groups other than amino-acyl groups"/>
    <property type="evidence" value="ECO:0007669"/>
    <property type="project" value="InterPro"/>
</dbReference>
<dbReference type="GO" id="GO:0016020">
    <property type="term" value="C:membrane"/>
    <property type="evidence" value="ECO:0007669"/>
    <property type="project" value="TreeGrafter"/>
</dbReference>
<feature type="transmembrane region" description="Helical" evidence="1">
    <location>
        <begin position="303"/>
        <end position="324"/>
    </location>
</feature>
<evidence type="ECO:0000256" key="1">
    <source>
        <dbReference type="SAM" id="Phobius"/>
    </source>
</evidence>
<accession>A0A1C3SZ53</accession>
<name>A0A1C3SZ53_KLEPN</name>
<dbReference type="InterPro" id="IPR050879">
    <property type="entry name" value="Acyltransferase_3"/>
</dbReference>
<feature type="transmembrane region" description="Helical" evidence="1">
    <location>
        <begin position="120"/>
        <end position="140"/>
    </location>
</feature>
<dbReference type="PANTHER" id="PTHR23028">
    <property type="entry name" value="ACETYLTRANSFERASE"/>
    <property type="match status" value="1"/>
</dbReference>
<dbReference type="AlphaFoldDB" id="A0A1C3SZ53"/>
<evidence type="ECO:0000259" key="2">
    <source>
        <dbReference type="Pfam" id="PF01757"/>
    </source>
</evidence>
<keyword evidence="1" id="KW-0812">Transmembrane</keyword>
<feature type="transmembrane region" description="Helical" evidence="1">
    <location>
        <begin position="179"/>
        <end position="198"/>
    </location>
</feature>
<feature type="transmembrane region" description="Helical" evidence="1">
    <location>
        <begin position="205"/>
        <end position="223"/>
    </location>
</feature>
<dbReference type="PANTHER" id="PTHR23028:SF131">
    <property type="entry name" value="BLR2367 PROTEIN"/>
    <property type="match status" value="1"/>
</dbReference>
<keyword evidence="1" id="KW-0472">Membrane</keyword>
<feature type="transmembrane region" description="Helical" evidence="1">
    <location>
        <begin position="235"/>
        <end position="256"/>
    </location>
</feature>
<organism evidence="3">
    <name type="scientific">Klebsiella pneumoniae</name>
    <dbReference type="NCBI Taxonomy" id="573"/>
    <lineage>
        <taxon>Bacteria</taxon>
        <taxon>Pseudomonadati</taxon>
        <taxon>Pseudomonadota</taxon>
        <taxon>Gammaproteobacteria</taxon>
        <taxon>Enterobacterales</taxon>
        <taxon>Enterobacteriaceae</taxon>
        <taxon>Klebsiella/Raoultella group</taxon>
        <taxon>Klebsiella</taxon>
        <taxon>Klebsiella pneumoniae complex</taxon>
    </lineage>
</organism>
<feature type="transmembrane region" description="Helical" evidence="1">
    <location>
        <begin position="147"/>
        <end position="167"/>
    </location>
</feature>
<keyword evidence="1" id="KW-1133">Transmembrane helix</keyword>
<feature type="transmembrane region" description="Helical" evidence="1">
    <location>
        <begin position="7"/>
        <end position="23"/>
    </location>
</feature>
<dbReference type="Pfam" id="PF01757">
    <property type="entry name" value="Acyl_transf_3"/>
    <property type="match status" value="1"/>
</dbReference>
<feature type="domain" description="Acyltransferase 3" evidence="2">
    <location>
        <begin position="3"/>
        <end position="321"/>
    </location>
</feature>
<protein>
    <submittedName>
        <fullName evidence="3">Scetyltransferase</fullName>
    </submittedName>
</protein>
<feature type="transmembrane region" description="Helical" evidence="1">
    <location>
        <begin position="35"/>
        <end position="56"/>
    </location>
</feature>
<reference evidence="3" key="2">
    <citation type="submission" date="2016-08" db="EMBL/GenBank/DDBJ databases">
        <title>Klebsiella loci capsule.</title>
        <authorList>
            <person name="Holt K.E."/>
            <person name="Thomson N.R."/>
        </authorList>
    </citation>
    <scope>NUCLEOTIDE SEQUENCE</scope>
    <source>
        <strain evidence="3">INF149</strain>
    </source>
</reference>
<sequence length="344" mass="38991">MIISVQFLRAIAALFVVISHISLKGLQYNINSFQWFHIGGSGVDLFFIISGFIMCYTTHNRNISFTKFIFARCKRILPLYWLVTLLALVVYIVAPSLVNSSGGETSIFASFTLIPNGDKYLVQNGWTLSYEFLFYLIFGISLIFKNIYLVICSCVITILVSFGFILRNEVTELSPFLNFLTDSILLEFIFGIFCFVLYKKTSLSYIHSLVLICLGSFLMFYQNEHGFLETSFGRTIHSGVPMVLVFLGTIGFESLLRNYNNNFISRLGVLLGDASYSIYLTHPFVLSPVAIIGKHFGLLTSPLLFSTVLLFSSCVVGIFVYLFIERPLHTYIKDRFRLNKTASV</sequence>
<feature type="transmembrane region" description="Helical" evidence="1">
    <location>
        <begin position="77"/>
        <end position="98"/>
    </location>
</feature>
<keyword evidence="3" id="KW-0808">Transferase</keyword>
<dbReference type="GO" id="GO:0000271">
    <property type="term" value="P:polysaccharide biosynthetic process"/>
    <property type="evidence" value="ECO:0007669"/>
    <property type="project" value="TreeGrafter"/>
</dbReference>
<reference evidence="3" key="1">
    <citation type="submission" date="2016-07" db="EMBL/GenBank/DDBJ databases">
        <authorList>
            <person name="Informatics P."/>
        </authorList>
    </citation>
    <scope>NUCLEOTIDE SEQUENCE</scope>
    <source>
        <strain evidence="3">INF149</strain>
    </source>
</reference>
<evidence type="ECO:0000313" key="3">
    <source>
        <dbReference type="EMBL" id="SCA95868.1"/>
    </source>
</evidence>
<dbReference type="InterPro" id="IPR002656">
    <property type="entry name" value="Acyl_transf_3_dom"/>
</dbReference>
<dbReference type="RefSeq" id="WP_117053764.1">
    <property type="nucleotide sequence ID" value="NZ_CAAHBJ010000001.1"/>
</dbReference>
<feature type="transmembrane region" description="Helical" evidence="1">
    <location>
        <begin position="268"/>
        <end position="291"/>
    </location>
</feature>